<protein>
    <submittedName>
        <fullName evidence="1">Uncharacterized protein</fullName>
    </submittedName>
</protein>
<dbReference type="Proteomes" id="UP000624325">
    <property type="component" value="Unassembled WGS sequence"/>
</dbReference>
<dbReference type="EMBL" id="BONC01000046">
    <property type="protein sequence ID" value="GIF59412.1"/>
    <property type="molecule type" value="Genomic_DNA"/>
</dbReference>
<evidence type="ECO:0000313" key="2">
    <source>
        <dbReference type="Proteomes" id="UP000624325"/>
    </source>
</evidence>
<evidence type="ECO:0000313" key="1">
    <source>
        <dbReference type="EMBL" id="GIF59412.1"/>
    </source>
</evidence>
<accession>A0ABQ4C9H5</accession>
<keyword evidence="2" id="KW-1185">Reference proteome</keyword>
<name>A0ABQ4C9H5_9ACTN</name>
<proteinExistence type="predicted"/>
<gene>
    <name evidence="1" type="ORF">Air01nite_55070</name>
</gene>
<organism evidence="1 2">
    <name type="scientific">Asanoa iriomotensis</name>
    <dbReference type="NCBI Taxonomy" id="234613"/>
    <lineage>
        <taxon>Bacteria</taxon>
        <taxon>Bacillati</taxon>
        <taxon>Actinomycetota</taxon>
        <taxon>Actinomycetes</taxon>
        <taxon>Micromonosporales</taxon>
        <taxon>Micromonosporaceae</taxon>
        <taxon>Asanoa</taxon>
    </lineage>
</organism>
<dbReference type="RefSeq" id="WP_203706240.1">
    <property type="nucleotide sequence ID" value="NZ_BAAALU010000004.1"/>
</dbReference>
<comment type="caution">
    <text evidence="1">The sequence shown here is derived from an EMBL/GenBank/DDBJ whole genome shotgun (WGS) entry which is preliminary data.</text>
</comment>
<reference evidence="1 2" key="1">
    <citation type="submission" date="2021-01" db="EMBL/GenBank/DDBJ databases">
        <title>Whole genome shotgun sequence of Asanoa iriomotensis NBRC 100142.</title>
        <authorList>
            <person name="Komaki H."/>
            <person name="Tamura T."/>
        </authorList>
    </citation>
    <scope>NUCLEOTIDE SEQUENCE [LARGE SCALE GENOMIC DNA]</scope>
    <source>
        <strain evidence="1 2">NBRC 100142</strain>
    </source>
</reference>
<sequence length="144" mass="15119">MAIDNSGEHARGDDFADLADHLRDYKPGGYPVAQVNELACEPCGGGTFAVLVDEVEGCAQARCLACGAAALIGDSADYLEDADLGECACPCGGEDFQVAVGFALTADGEVRWLSVALRCVRDGTLGVYTDWKIDYEPSRHLLGG</sequence>